<evidence type="ECO:0000256" key="3">
    <source>
        <dbReference type="SAM" id="MobiDB-lite"/>
    </source>
</evidence>
<dbReference type="Pfam" id="PF00166">
    <property type="entry name" value="Cpn10"/>
    <property type="match status" value="1"/>
</dbReference>
<dbReference type="Gene3D" id="2.30.33.40">
    <property type="entry name" value="GroES chaperonin"/>
    <property type="match status" value="1"/>
</dbReference>
<dbReference type="GO" id="GO:0051087">
    <property type="term" value="F:protein-folding chaperone binding"/>
    <property type="evidence" value="ECO:0007669"/>
    <property type="project" value="TreeGrafter"/>
</dbReference>
<keyword evidence="2" id="KW-0143">Chaperone</keyword>
<dbReference type="GO" id="GO:0005524">
    <property type="term" value="F:ATP binding"/>
    <property type="evidence" value="ECO:0007669"/>
    <property type="project" value="InterPro"/>
</dbReference>
<dbReference type="InterPro" id="IPR011032">
    <property type="entry name" value="GroES-like_sf"/>
</dbReference>
<comment type="similarity">
    <text evidence="1">Belongs to the GroES chaperonin family.</text>
</comment>
<organism evidence="4">
    <name type="scientific">uncultured virus</name>
    <dbReference type="NCBI Taxonomy" id="340016"/>
    <lineage>
        <taxon>Viruses</taxon>
        <taxon>environmental samples</taxon>
    </lineage>
</organism>
<dbReference type="SUPFAM" id="SSF50129">
    <property type="entry name" value="GroES-like"/>
    <property type="match status" value="1"/>
</dbReference>
<dbReference type="CDD" id="cd00320">
    <property type="entry name" value="cpn10"/>
    <property type="match status" value="1"/>
</dbReference>
<gene>
    <name evidence="4" type="primary">groES</name>
</gene>
<evidence type="ECO:0000256" key="1">
    <source>
        <dbReference type="ARBA" id="ARBA00006975"/>
    </source>
</evidence>
<dbReference type="PANTHER" id="PTHR10772:SF63">
    <property type="entry name" value="20 KDA CHAPERONIN, CHLOROPLASTIC"/>
    <property type="match status" value="1"/>
</dbReference>
<proteinExistence type="inferred from homology"/>
<evidence type="ECO:0000313" key="4">
    <source>
        <dbReference type="EMBL" id="ASN63464.1"/>
    </source>
</evidence>
<dbReference type="FunFam" id="2.30.33.40:FF:000001">
    <property type="entry name" value="10 kDa chaperonin"/>
    <property type="match status" value="1"/>
</dbReference>
<dbReference type="GO" id="GO:0046872">
    <property type="term" value="F:metal ion binding"/>
    <property type="evidence" value="ECO:0007669"/>
    <property type="project" value="TreeGrafter"/>
</dbReference>
<dbReference type="PRINTS" id="PR00297">
    <property type="entry name" value="CHAPERONIN10"/>
</dbReference>
<dbReference type="InterPro" id="IPR020818">
    <property type="entry name" value="Chaperonin_GroES"/>
</dbReference>
<dbReference type="InterPro" id="IPR018369">
    <property type="entry name" value="Chaprnonin_Cpn10_CS"/>
</dbReference>
<dbReference type="InterPro" id="IPR037124">
    <property type="entry name" value="Chaperonin_GroES_sf"/>
</dbReference>
<reference evidence="4" key="1">
    <citation type="submission" date="2016-03" db="EMBL/GenBank/DDBJ databases">
        <title>Novel chaperonins are prevalent in the virioplankton and link to viral biology and ecology.</title>
        <authorList>
            <person name="Marine R.L."/>
            <person name="Nasko D.J."/>
            <person name="Polson S.W."/>
            <person name="Wommack K.E."/>
        </authorList>
    </citation>
    <scope>NUCLEOTIDE SEQUENCE</scope>
</reference>
<accession>A0A221S3G7</accession>
<dbReference type="GO" id="GO:0044183">
    <property type="term" value="F:protein folding chaperone"/>
    <property type="evidence" value="ECO:0007669"/>
    <property type="project" value="InterPro"/>
</dbReference>
<dbReference type="HAMAP" id="MF_00580">
    <property type="entry name" value="CH10"/>
    <property type="match status" value="1"/>
</dbReference>
<feature type="region of interest" description="Disordered" evidence="3">
    <location>
        <begin position="15"/>
        <end position="37"/>
    </location>
</feature>
<name>A0A221S3G7_9VIRU</name>
<dbReference type="GO" id="GO:0051082">
    <property type="term" value="F:unfolded protein binding"/>
    <property type="evidence" value="ECO:0007669"/>
    <property type="project" value="TreeGrafter"/>
</dbReference>
<protein>
    <submittedName>
        <fullName evidence="4">Co-chaperonin GroES</fullName>
    </submittedName>
</protein>
<dbReference type="SMART" id="SM00883">
    <property type="entry name" value="Cpn10"/>
    <property type="match status" value="1"/>
</dbReference>
<sequence length="108" mass="11530">MSTIIPLDDRILVKRDGSPDKTSSGLYIPDGSQEPSQKGTVIAVGAGKQNDNGTVSPMRLTVGDRILFNKAGAISIGKDNEDFVLMSERTVYAILGHIDLETTAPNEV</sequence>
<evidence type="ECO:0000256" key="2">
    <source>
        <dbReference type="ARBA" id="ARBA00023186"/>
    </source>
</evidence>
<dbReference type="PANTHER" id="PTHR10772">
    <property type="entry name" value="10 KDA HEAT SHOCK PROTEIN"/>
    <property type="match status" value="1"/>
</dbReference>
<dbReference type="PROSITE" id="PS00681">
    <property type="entry name" value="CHAPERONINS_CPN10"/>
    <property type="match status" value="1"/>
</dbReference>
<dbReference type="EMBL" id="KU970870">
    <property type="protein sequence ID" value="ASN63464.1"/>
    <property type="molecule type" value="Genomic_DNA"/>
</dbReference>